<accession>A0AA36B2J5</accession>
<feature type="signal peptide" evidence="1">
    <location>
        <begin position="1"/>
        <end position="29"/>
    </location>
</feature>
<sequence length="88" mass="9990">MQRLTMMMSLPRVAIIALICTLMCSYGSSMTLDEIRRSIPKGATLYSYAGTCEACGEFYGSSYTYRCLTDKTFETYHKCNIAVNEKRK</sequence>
<keyword evidence="1" id="KW-0732">Signal</keyword>
<evidence type="ECO:0000256" key="1">
    <source>
        <dbReference type="SAM" id="SignalP"/>
    </source>
</evidence>
<evidence type="ECO:0000313" key="3">
    <source>
        <dbReference type="Proteomes" id="UP001162480"/>
    </source>
</evidence>
<proteinExistence type="predicted"/>
<dbReference type="EMBL" id="OX597820">
    <property type="protein sequence ID" value="CAI9726133.1"/>
    <property type="molecule type" value="Genomic_DNA"/>
</dbReference>
<protein>
    <submittedName>
        <fullName evidence="2">Uncharacterized protein</fullName>
    </submittedName>
</protein>
<reference evidence="2" key="1">
    <citation type="submission" date="2023-08" db="EMBL/GenBank/DDBJ databases">
        <authorList>
            <person name="Alioto T."/>
            <person name="Alioto T."/>
            <person name="Gomez Garrido J."/>
        </authorList>
    </citation>
    <scope>NUCLEOTIDE SEQUENCE</scope>
</reference>
<feature type="chain" id="PRO_5041374567" evidence="1">
    <location>
        <begin position="30"/>
        <end position="88"/>
    </location>
</feature>
<evidence type="ECO:0000313" key="2">
    <source>
        <dbReference type="EMBL" id="CAI9726133.1"/>
    </source>
</evidence>
<gene>
    <name evidence="2" type="ORF">OCTVUL_1B002620</name>
</gene>
<name>A0AA36B2J5_OCTVU</name>
<keyword evidence="3" id="KW-1185">Reference proteome</keyword>
<organism evidence="2 3">
    <name type="scientific">Octopus vulgaris</name>
    <name type="common">Common octopus</name>
    <dbReference type="NCBI Taxonomy" id="6645"/>
    <lineage>
        <taxon>Eukaryota</taxon>
        <taxon>Metazoa</taxon>
        <taxon>Spiralia</taxon>
        <taxon>Lophotrochozoa</taxon>
        <taxon>Mollusca</taxon>
        <taxon>Cephalopoda</taxon>
        <taxon>Coleoidea</taxon>
        <taxon>Octopodiformes</taxon>
        <taxon>Octopoda</taxon>
        <taxon>Incirrata</taxon>
        <taxon>Octopodidae</taxon>
        <taxon>Octopus</taxon>
    </lineage>
</organism>
<dbReference type="AlphaFoldDB" id="A0AA36B2J5"/>
<dbReference type="Proteomes" id="UP001162480">
    <property type="component" value="Chromosome 7"/>
</dbReference>